<keyword evidence="4" id="KW-0732">Signal</keyword>
<dbReference type="Proteomes" id="UP001162640">
    <property type="component" value="Unassembled WGS sequence"/>
</dbReference>
<keyword evidence="2" id="KW-0697">Rotamase</keyword>
<dbReference type="EMBL" id="BLQM01000036">
    <property type="protein sequence ID" value="GMH53980.1"/>
    <property type="molecule type" value="Genomic_DNA"/>
</dbReference>
<dbReference type="PANTHER" id="PTHR43246">
    <property type="entry name" value="PEPTIDYL-PROLYL CIS-TRANS ISOMERASE CYP38, CHLOROPLASTIC"/>
    <property type="match status" value="1"/>
</dbReference>
<dbReference type="EC" id="5.2.1.8" evidence="1"/>
<comment type="caution">
    <text evidence="6">The sequence shown here is derived from an EMBL/GenBank/DDBJ whole genome shotgun (WGS) entry which is preliminary data.</text>
</comment>
<evidence type="ECO:0000259" key="5">
    <source>
        <dbReference type="PROSITE" id="PS50072"/>
    </source>
</evidence>
<proteinExistence type="predicted"/>
<dbReference type="InterPro" id="IPR029000">
    <property type="entry name" value="Cyclophilin-like_dom_sf"/>
</dbReference>
<dbReference type="Gene3D" id="2.40.100.10">
    <property type="entry name" value="Cyclophilin-like"/>
    <property type="match status" value="1"/>
</dbReference>
<feature type="chain" id="PRO_5040805598" description="peptidylprolyl isomerase" evidence="4">
    <location>
        <begin position="20"/>
        <end position="227"/>
    </location>
</feature>
<evidence type="ECO:0000256" key="3">
    <source>
        <dbReference type="ARBA" id="ARBA00023235"/>
    </source>
</evidence>
<dbReference type="PROSITE" id="PS50072">
    <property type="entry name" value="CSA_PPIASE_2"/>
    <property type="match status" value="1"/>
</dbReference>
<evidence type="ECO:0000256" key="4">
    <source>
        <dbReference type="SAM" id="SignalP"/>
    </source>
</evidence>
<dbReference type="GO" id="GO:0003755">
    <property type="term" value="F:peptidyl-prolyl cis-trans isomerase activity"/>
    <property type="evidence" value="ECO:0007669"/>
    <property type="project" value="UniProtKB-KW"/>
</dbReference>
<evidence type="ECO:0000256" key="2">
    <source>
        <dbReference type="ARBA" id="ARBA00023110"/>
    </source>
</evidence>
<protein>
    <recommendedName>
        <fullName evidence="1">peptidylprolyl isomerase</fullName>
        <ecNumber evidence="1">5.2.1.8</ecNumber>
    </recommendedName>
</protein>
<feature type="domain" description="PPIase cyclophilin-type" evidence="5">
    <location>
        <begin position="69"/>
        <end position="185"/>
    </location>
</feature>
<dbReference type="Pfam" id="PF00160">
    <property type="entry name" value="Pro_isomerase"/>
    <property type="match status" value="1"/>
</dbReference>
<feature type="signal peptide" evidence="4">
    <location>
        <begin position="1"/>
        <end position="19"/>
    </location>
</feature>
<reference evidence="7" key="1">
    <citation type="journal article" date="2023" name="Commun. Biol.">
        <title>Genome analysis of Parmales, the sister group of diatoms, reveals the evolutionary specialization of diatoms from phago-mixotrophs to photoautotrophs.</title>
        <authorList>
            <person name="Ban H."/>
            <person name="Sato S."/>
            <person name="Yoshikawa S."/>
            <person name="Yamada K."/>
            <person name="Nakamura Y."/>
            <person name="Ichinomiya M."/>
            <person name="Sato N."/>
            <person name="Blanc-Mathieu R."/>
            <person name="Endo H."/>
            <person name="Kuwata A."/>
            <person name="Ogata H."/>
        </authorList>
    </citation>
    <scope>NUCLEOTIDE SEQUENCE [LARGE SCALE GENOMIC DNA]</scope>
</reference>
<dbReference type="InterPro" id="IPR002130">
    <property type="entry name" value="Cyclophilin-type_PPIase_dom"/>
</dbReference>
<evidence type="ECO:0000256" key="1">
    <source>
        <dbReference type="ARBA" id="ARBA00013194"/>
    </source>
</evidence>
<keyword evidence="3" id="KW-0413">Isomerase</keyword>
<organism evidence="6 7">
    <name type="scientific">Triparma laevis f. inornata</name>
    <dbReference type="NCBI Taxonomy" id="1714386"/>
    <lineage>
        <taxon>Eukaryota</taxon>
        <taxon>Sar</taxon>
        <taxon>Stramenopiles</taxon>
        <taxon>Ochrophyta</taxon>
        <taxon>Bolidophyceae</taxon>
        <taxon>Parmales</taxon>
        <taxon>Triparmaceae</taxon>
        <taxon>Triparma</taxon>
    </lineage>
</organism>
<accession>A0A9W6ZQ64</accession>
<dbReference type="AlphaFoldDB" id="A0A9W6ZQ64"/>
<dbReference type="SUPFAM" id="SSF50891">
    <property type="entry name" value="Cyclophilin-like"/>
    <property type="match status" value="1"/>
</dbReference>
<name>A0A9W6ZQ64_9STRA</name>
<dbReference type="InterPro" id="IPR044665">
    <property type="entry name" value="E_coli_cyclophilin_A-like"/>
</dbReference>
<evidence type="ECO:0000313" key="7">
    <source>
        <dbReference type="Proteomes" id="UP001162640"/>
    </source>
</evidence>
<evidence type="ECO:0000313" key="6">
    <source>
        <dbReference type="EMBL" id="GMH53980.1"/>
    </source>
</evidence>
<sequence length="227" mass="25220">MNLLRKILPLFLILTTATSYNLPINRPTFLKILSGSTIATQTFLPNFALADETTKLKINLSNSGEKTPLTATLTRSWSPEGYDHFLDLVKSGYYTNAPIFRVIPGFVAQFGLNPDPKITAANSKAIKDDPKGLGPGNKKNTLTFATAGPNTRTTQIFINLGDNYFLDNQGFTPFGVIDDFEVDRIFSGYGEGAPRGKGPDQNKLRVLGEDYMKEFERMTRIEKIEIE</sequence>
<gene>
    <name evidence="6" type="ORF">TL16_g01578</name>
</gene>